<proteinExistence type="predicted"/>
<dbReference type="PATRIC" id="fig|1321819.3.peg.222"/>
<sequence>MKTKLLFLLILSLFEMQLVAQEVRVGSCQSEILKRNVEYSIYTPQGDFTPYKKFPILYLLHGYGDSHHNWISQGGVDKVANELMQDNSIVLMILVMPDAGRSWYINGLEENYEDFFINEFMPYIESEYESIAEKNIRAVAGISMGGYGALLYSLKYPTLFNACCALSPAILTDFEVKNMHEQVYSMFENAFGERNSQLWGTYNILNIIRDNQLNTDSLPAFYMDCGDSDFLYRGNAYLHIYMSDRRINHYAIMRHGKHEWDYWVQGLPDALKFISLNIKKSNL</sequence>
<feature type="signal peptide" evidence="1">
    <location>
        <begin position="1"/>
        <end position="20"/>
    </location>
</feature>
<reference evidence="2 3" key="1">
    <citation type="submission" date="2013-08" db="EMBL/GenBank/DDBJ databases">
        <authorList>
            <person name="Weinstock G."/>
            <person name="Sodergren E."/>
            <person name="Wylie T."/>
            <person name="Fulton L."/>
            <person name="Fulton R."/>
            <person name="Fronick C."/>
            <person name="O'Laughlin M."/>
            <person name="Godfrey J."/>
            <person name="Miner T."/>
            <person name="Herter B."/>
            <person name="Appelbaum E."/>
            <person name="Cordes M."/>
            <person name="Lek S."/>
            <person name="Wollam A."/>
            <person name="Pepin K.H."/>
            <person name="Palsikar V.B."/>
            <person name="Mitreva M."/>
            <person name="Wilson R.K."/>
        </authorList>
    </citation>
    <scope>NUCLEOTIDE SEQUENCE [LARGE SCALE GENOMIC DNA]</scope>
    <source>
        <strain evidence="2 3">F0041</strain>
    </source>
</reference>
<dbReference type="PANTHER" id="PTHR48098">
    <property type="entry name" value="ENTEROCHELIN ESTERASE-RELATED"/>
    <property type="match status" value="1"/>
</dbReference>
<accession>U2E3V5</accession>
<evidence type="ECO:0000313" key="3">
    <source>
        <dbReference type="Proteomes" id="UP000016496"/>
    </source>
</evidence>
<keyword evidence="1" id="KW-0732">Signal</keyword>
<dbReference type="Proteomes" id="UP000016496">
    <property type="component" value="Unassembled WGS sequence"/>
</dbReference>
<dbReference type="SUPFAM" id="SSF53474">
    <property type="entry name" value="alpha/beta-Hydrolases"/>
    <property type="match status" value="1"/>
</dbReference>
<dbReference type="EMBL" id="AWSV01000016">
    <property type="protein sequence ID" value="ERI88852.1"/>
    <property type="molecule type" value="Genomic_DNA"/>
</dbReference>
<evidence type="ECO:0000256" key="1">
    <source>
        <dbReference type="SAM" id="SignalP"/>
    </source>
</evidence>
<dbReference type="Pfam" id="PF00756">
    <property type="entry name" value="Esterase"/>
    <property type="match status" value="1"/>
</dbReference>
<dbReference type="HOGENOM" id="CLU_037618_1_2_10"/>
<dbReference type="InterPro" id="IPR050583">
    <property type="entry name" value="Mycobacterial_A85_antigen"/>
</dbReference>
<dbReference type="PANTHER" id="PTHR48098:SF1">
    <property type="entry name" value="DIACYLGLYCEROL ACYLTRANSFERASE_MYCOLYLTRANSFERASE AG85A"/>
    <property type="match status" value="1"/>
</dbReference>
<protein>
    <submittedName>
        <fullName evidence="2">Putative esterase</fullName>
    </submittedName>
</protein>
<gene>
    <name evidence="2" type="ORF">HMPREF1981_00237</name>
</gene>
<dbReference type="InterPro" id="IPR029058">
    <property type="entry name" value="AB_hydrolase_fold"/>
</dbReference>
<evidence type="ECO:0000313" key="2">
    <source>
        <dbReference type="EMBL" id="ERI88852.1"/>
    </source>
</evidence>
<comment type="caution">
    <text evidence="2">The sequence shown here is derived from an EMBL/GenBank/DDBJ whole genome shotgun (WGS) entry which is preliminary data.</text>
</comment>
<dbReference type="AlphaFoldDB" id="U2E3V5"/>
<dbReference type="Gene3D" id="3.40.50.1820">
    <property type="entry name" value="alpha/beta hydrolase"/>
    <property type="match status" value="1"/>
</dbReference>
<organism evidence="2 3">
    <name type="scientific">Bacteroides pyogenes F0041</name>
    <dbReference type="NCBI Taxonomy" id="1321819"/>
    <lineage>
        <taxon>Bacteria</taxon>
        <taxon>Pseudomonadati</taxon>
        <taxon>Bacteroidota</taxon>
        <taxon>Bacteroidia</taxon>
        <taxon>Bacteroidales</taxon>
        <taxon>Bacteroidaceae</taxon>
        <taxon>Bacteroides</taxon>
    </lineage>
</organism>
<feature type="chain" id="PRO_5004625565" evidence="1">
    <location>
        <begin position="21"/>
        <end position="283"/>
    </location>
</feature>
<dbReference type="RefSeq" id="WP_021645940.1">
    <property type="nucleotide sequence ID" value="NZ_KE993124.1"/>
</dbReference>
<dbReference type="InterPro" id="IPR000801">
    <property type="entry name" value="Esterase-like"/>
</dbReference>
<name>U2E3V5_9BACE</name>